<evidence type="ECO:0000313" key="3">
    <source>
        <dbReference type="Proteomes" id="UP000016922"/>
    </source>
</evidence>
<name>S3CLQ3_GLAL2</name>
<dbReference type="EMBL" id="KE145371">
    <property type="protein sequence ID" value="EPE26129.1"/>
    <property type="molecule type" value="Genomic_DNA"/>
</dbReference>
<dbReference type="Pfam" id="PF09797">
    <property type="entry name" value="NatB_MDM20"/>
    <property type="match status" value="1"/>
</dbReference>
<evidence type="ECO:0000256" key="1">
    <source>
        <dbReference type="ARBA" id="ARBA00006298"/>
    </source>
</evidence>
<dbReference type="RefSeq" id="XP_008087448.1">
    <property type="nucleotide sequence ID" value="XM_008089257.1"/>
</dbReference>
<organism evidence="2 3">
    <name type="scientific">Glarea lozoyensis (strain ATCC 20868 / MF5171)</name>
    <dbReference type="NCBI Taxonomy" id="1116229"/>
    <lineage>
        <taxon>Eukaryota</taxon>
        <taxon>Fungi</taxon>
        <taxon>Dikarya</taxon>
        <taxon>Ascomycota</taxon>
        <taxon>Pezizomycotina</taxon>
        <taxon>Leotiomycetes</taxon>
        <taxon>Helotiales</taxon>
        <taxon>Helotiaceae</taxon>
        <taxon>Glarea</taxon>
    </lineage>
</organism>
<dbReference type="OrthoDB" id="1874341at2759"/>
<reference evidence="2 3" key="1">
    <citation type="journal article" date="2013" name="BMC Genomics">
        <title>Genomics-driven discovery of the pneumocandin biosynthetic gene cluster in the fungus Glarea lozoyensis.</title>
        <authorList>
            <person name="Chen L."/>
            <person name="Yue Q."/>
            <person name="Zhang X."/>
            <person name="Xiang M."/>
            <person name="Wang C."/>
            <person name="Li S."/>
            <person name="Che Y."/>
            <person name="Ortiz-Lopez F.J."/>
            <person name="Bills G.F."/>
            <person name="Liu X."/>
            <person name="An Z."/>
        </authorList>
    </citation>
    <scope>NUCLEOTIDE SEQUENCE [LARGE SCALE GENOMIC DNA]</scope>
    <source>
        <strain evidence="3">ATCC 20868 / MF5171</strain>
    </source>
</reference>
<dbReference type="eggNOG" id="KOG2053">
    <property type="taxonomic scope" value="Eukaryota"/>
</dbReference>
<dbReference type="OMA" id="WKRREHQ"/>
<dbReference type="STRING" id="1116229.S3CLQ3"/>
<keyword evidence="3" id="KW-1185">Reference proteome</keyword>
<comment type="similarity">
    <text evidence="1">Belongs to the MDM20/NAA25 family.</text>
</comment>
<dbReference type="PANTHER" id="PTHR22767:SF3">
    <property type="entry name" value="N-ALPHA-ACETYLTRANSFERASE 25, NATB AUXILIARY SUBUNIT"/>
    <property type="match status" value="1"/>
</dbReference>
<dbReference type="PANTHER" id="PTHR22767">
    <property type="entry name" value="N-TERMINAL ACETYLTRANSFERASE-RELATED"/>
    <property type="match status" value="1"/>
</dbReference>
<evidence type="ECO:0000313" key="2">
    <source>
        <dbReference type="EMBL" id="EPE26129.1"/>
    </source>
</evidence>
<dbReference type="KEGG" id="glz:GLAREA_02041"/>
<dbReference type="GeneID" id="19461099"/>
<dbReference type="Proteomes" id="UP000016922">
    <property type="component" value="Unassembled WGS sequence"/>
</dbReference>
<proteinExistence type="inferred from homology"/>
<dbReference type="AlphaFoldDB" id="S3CLQ3"/>
<protein>
    <submittedName>
        <fullName evidence="2">Uncharacterized protein</fullName>
    </submittedName>
</protein>
<gene>
    <name evidence="2" type="ORF">GLAREA_02041</name>
</gene>
<sequence>MADQLMRERQDAPIWNAIEVGAYKQALKLVDKRLLKKPNDYLEALKIFIRSKSPLLSEKAAVLVHLEELPLRKSTIKELETIQLYEEAYGEIFPLPEESWARIIGETRWQCVKSCPKEEELGEDSFKECLAHNDIDHARQIANSLEKNFPGNHGYLFWNITTMFLFSITTKYPENQRKLWGTLAFATIQKLANATKDAADPTKLPLRSIHTPQELLLWHRIAEVLGKPEQRLEYLRHPNLGPESVVAKGEWQLWRIRLNLLKTTHQWKELSEITGALLKRARTKDEAGQLSEANFCDWIVWDGFVCSANELGGNELRETVLSEVEAHLKPDSGVDKSWRRNASLAKVTILFKERSPFSLETESASDRVDILEEYLTTYGSATTTYGDLRPFVEKLKESEKQYLLSNLVENKLFGTALAEKDNYKTSKKLTQHINAYKLRYLLSFSIPANSHRQRPTQFSGDTEFACPACGRKNVHACTSCLKLFALDAIRLYLMAVEGGRASWNLLPTDQHPADDLLVLATMCLITIAQSVTKHQDGTLMDGKTSYILQTVALLEYAASFSESNFQIRLLLIRLYQYLGNGLLAMRAFDKLGLKQIQLDTLSYVLFDRISSFHPHEFSELGETQLKPPLDILKKQQKMIRGTPSQISRNTRLSYKHGSYNSVFELKEVSDKLECTLASVMSVVETMKINRLIPPKESTNSGLDILPPNFDSADSKISDTCDYATFPNFETTLGASFEELSRYRPGLSDTRARVNVNNQHLAKLLFQSSSAGKAEADAYIQEFLTSPPSRMKLDDTQNYLTDIEDLARICHEEMTLIVTSNLDSTRWNDANFSSILKASNLNLTARLEEAVEQVKNLNAIVPAFGSVLHIFYTTYDLSLITHAFCNFLNSKEKTLHTSQSPHTPQILAQTKELKQAISEQAAAVKKGLDEGGWIDKVLDSVNGTQGNETLFSELGDLVDAGQLEVWAGDLVEGWKDSCEGLMLKKVVV</sequence>
<accession>S3CLQ3</accession>
<dbReference type="InterPro" id="IPR019183">
    <property type="entry name" value="NAA25_NatB_aux_su"/>
</dbReference>
<dbReference type="HOGENOM" id="CLU_012285_0_0_1"/>
<dbReference type="GO" id="GO:0031416">
    <property type="term" value="C:NatB complex"/>
    <property type="evidence" value="ECO:0007669"/>
    <property type="project" value="TreeGrafter"/>
</dbReference>